<dbReference type="CDD" id="cd01299">
    <property type="entry name" value="Met_dep_hydrolase_A"/>
    <property type="match status" value="1"/>
</dbReference>
<dbReference type="InterPro" id="IPR032466">
    <property type="entry name" value="Metal_Hydrolase"/>
</dbReference>
<proteinExistence type="predicted"/>
<dbReference type="InterPro" id="IPR057744">
    <property type="entry name" value="OTAase-like"/>
</dbReference>
<dbReference type="Gene3D" id="2.30.40.10">
    <property type="entry name" value="Urease, subunit C, domain 1"/>
    <property type="match status" value="1"/>
</dbReference>
<feature type="chain" id="PRO_5046190050" evidence="1">
    <location>
        <begin position="22"/>
        <end position="426"/>
    </location>
</feature>
<dbReference type="InterPro" id="IPR051781">
    <property type="entry name" value="Metallo-dep_Hydrolase"/>
</dbReference>
<evidence type="ECO:0000256" key="1">
    <source>
        <dbReference type="SAM" id="SignalP"/>
    </source>
</evidence>
<name>A0ABS7PJH1_9SPHN</name>
<dbReference type="SUPFAM" id="SSF51556">
    <property type="entry name" value="Metallo-dependent hydrolases"/>
    <property type="match status" value="1"/>
</dbReference>
<accession>A0ABS7PJH1</accession>
<dbReference type="SUPFAM" id="SSF51338">
    <property type="entry name" value="Composite domain of metallo-dependent hydrolases"/>
    <property type="match status" value="1"/>
</dbReference>
<evidence type="ECO:0000313" key="4">
    <source>
        <dbReference type="Proteomes" id="UP000706039"/>
    </source>
</evidence>
<dbReference type="PANTHER" id="PTHR43135:SF3">
    <property type="entry name" value="ALPHA-D-RIBOSE 1-METHYLPHOSPHONATE 5-TRIPHOSPHATE DIPHOSPHATASE"/>
    <property type="match status" value="1"/>
</dbReference>
<comment type="caution">
    <text evidence="3">The sequence shown here is derived from an EMBL/GenBank/DDBJ whole genome shotgun (WGS) entry which is preliminary data.</text>
</comment>
<evidence type="ECO:0000259" key="2">
    <source>
        <dbReference type="Pfam" id="PF01979"/>
    </source>
</evidence>
<dbReference type="InterPro" id="IPR011059">
    <property type="entry name" value="Metal-dep_hydrolase_composite"/>
</dbReference>
<dbReference type="Pfam" id="PF01979">
    <property type="entry name" value="Amidohydro_1"/>
    <property type="match status" value="1"/>
</dbReference>
<dbReference type="PANTHER" id="PTHR43135">
    <property type="entry name" value="ALPHA-D-RIBOSE 1-METHYLPHOSPHONATE 5-TRIPHOSPHATE DIPHOSPHATASE"/>
    <property type="match status" value="1"/>
</dbReference>
<reference evidence="3 4" key="1">
    <citation type="submission" date="2021-08" db="EMBL/GenBank/DDBJ databases">
        <authorList>
            <person name="Tuo L."/>
        </authorList>
    </citation>
    <scope>NUCLEOTIDE SEQUENCE [LARGE SCALE GENOMIC DNA]</scope>
    <source>
        <strain evidence="3 4">JCM 31229</strain>
    </source>
</reference>
<keyword evidence="4" id="KW-1185">Reference proteome</keyword>
<sequence length="426" mass="44425">MKHALLAAATIALLSTASAHAETVALVGGNIVDLAGKAPLHDAVVLIDGERITAIGPAASTPVPAGATVVPMHGKWLIPGLMNMHVHLALNLPGAARIHNETPDSMALRTLDNARKSLWSGVTTIRLTGSDAGVDFTVKKAIDAGMFDGPRIHTAGSSIVATGGHGKTEVDGPAAFAKAVREQVKRGATWIKIGISGGISDTHGDIGASPFTDDELKTAIEVAHRNGVKVTGHTGSPIASDAAIDAGIDCFEHGYFLTPTVLGKMKARGVWYVPTIVVSQSGARAFYAKIGSPDWYLARVDSVGKAHFRSLRDAISAGVSIALGTDQYPWEPNEGTTATIREAELYVDAGMTAAQALRAATIEPARMLGVDKEVGQLKPGYYADIVAVDADPARDIRALRTIGFVMKGGKTIRNDASVPSGAKIDR</sequence>
<keyword evidence="1" id="KW-0732">Signal</keyword>
<organism evidence="3 4">
    <name type="scientific">Sphingomonas colocasiae</name>
    <dbReference type="NCBI Taxonomy" id="1848973"/>
    <lineage>
        <taxon>Bacteria</taxon>
        <taxon>Pseudomonadati</taxon>
        <taxon>Pseudomonadota</taxon>
        <taxon>Alphaproteobacteria</taxon>
        <taxon>Sphingomonadales</taxon>
        <taxon>Sphingomonadaceae</taxon>
        <taxon>Sphingomonas</taxon>
    </lineage>
</organism>
<gene>
    <name evidence="3" type="ORF">K7G82_03980</name>
</gene>
<dbReference type="Gene3D" id="3.20.20.140">
    <property type="entry name" value="Metal-dependent hydrolases"/>
    <property type="match status" value="1"/>
</dbReference>
<dbReference type="Proteomes" id="UP000706039">
    <property type="component" value="Unassembled WGS sequence"/>
</dbReference>
<dbReference type="InterPro" id="IPR006680">
    <property type="entry name" value="Amidohydro-rel"/>
</dbReference>
<protein>
    <submittedName>
        <fullName evidence="3">Amidohydrolase family protein</fullName>
    </submittedName>
</protein>
<feature type="signal peptide" evidence="1">
    <location>
        <begin position="1"/>
        <end position="21"/>
    </location>
</feature>
<feature type="domain" description="Amidohydrolase-related" evidence="2">
    <location>
        <begin position="77"/>
        <end position="411"/>
    </location>
</feature>
<dbReference type="RefSeq" id="WP_222988556.1">
    <property type="nucleotide sequence ID" value="NZ_JAINVV010000003.1"/>
</dbReference>
<dbReference type="EMBL" id="JAINVV010000003">
    <property type="protein sequence ID" value="MBY8821436.1"/>
    <property type="molecule type" value="Genomic_DNA"/>
</dbReference>
<evidence type="ECO:0000313" key="3">
    <source>
        <dbReference type="EMBL" id="MBY8821436.1"/>
    </source>
</evidence>